<evidence type="ECO:0000256" key="9">
    <source>
        <dbReference type="ARBA" id="ARBA00022840"/>
    </source>
</evidence>
<dbReference type="NCBIfam" id="TIGR00472">
    <property type="entry name" value="pheT_bact"/>
    <property type="match status" value="1"/>
</dbReference>
<comment type="similarity">
    <text evidence="2 15">Belongs to the phenylalanyl-tRNA synthetase beta subunit family. Type 1 subfamily.</text>
</comment>
<dbReference type="PROSITE" id="PS51447">
    <property type="entry name" value="FDX_ACB"/>
    <property type="match status" value="1"/>
</dbReference>
<evidence type="ECO:0000256" key="16">
    <source>
        <dbReference type="PROSITE-ProRule" id="PRU00209"/>
    </source>
</evidence>
<keyword evidence="4 15" id="KW-0963">Cytoplasm</keyword>
<dbReference type="SUPFAM" id="SSF50249">
    <property type="entry name" value="Nucleic acid-binding proteins"/>
    <property type="match status" value="1"/>
</dbReference>
<dbReference type="GO" id="GO:0009328">
    <property type="term" value="C:phenylalanine-tRNA ligase complex"/>
    <property type="evidence" value="ECO:0007669"/>
    <property type="project" value="TreeGrafter"/>
</dbReference>
<dbReference type="Gene3D" id="3.30.70.380">
    <property type="entry name" value="Ferrodoxin-fold anticodon-binding domain"/>
    <property type="match status" value="1"/>
</dbReference>
<dbReference type="Gene3D" id="2.40.50.140">
    <property type="entry name" value="Nucleic acid-binding proteins"/>
    <property type="match status" value="1"/>
</dbReference>
<dbReference type="GO" id="GO:0006432">
    <property type="term" value="P:phenylalanyl-tRNA aminoacylation"/>
    <property type="evidence" value="ECO:0007669"/>
    <property type="project" value="UniProtKB-UniRule"/>
</dbReference>
<feature type="binding site" evidence="15">
    <location>
        <position position="485"/>
    </location>
    <ligand>
        <name>Mg(2+)</name>
        <dbReference type="ChEBI" id="CHEBI:18420"/>
        <note>shared with alpha subunit</note>
    </ligand>
</feature>
<dbReference type="PROSITE" id="PS50886">
    <property type="entry name" value="TRBD"/>
    <property type="match status" value="1"/>
</dbReference>
<feature type="domain" description="B5" evidence="19">
    <location>
        <begin position="424"/>
        <end position="501"/>
    </location>
</feature>
<evidence type="ECO:0000256" key="6">
    <source>
        <dbReference type="ARBA" id="ARBA00022598"/>
    </source>
</evidence>
<dbReference type="EC" id="6.1.1.20" evidence="15"/>
<evidence type="ECO:0000313" key="21">
    <source>
        <dbReference type="Proteomes" id="UP000177067"/>
    </source>
</evidence>
<dbReference type="InterPro" id="IPR005147">
    <property type="entry name" value="tRNA_synthase_B5-dom"/>
</dbReference>
<dbReference type="InterPro" id="IPR041616">
    <property type="entry name" value="PheRS_beta_core"/>
</dbReference>
<feature type="domain" description="TRNA-binding" evidence="17">
    <location>
        <begin position="41"/>
        <end position="162"/>
    </location>
</feature>
<dbReference type="PANTHER" id="PTHR10947:SF0">
    <property type="entry name" value="PHENYLALANINE--TRNA LIGASE BETA SUBUNIT"/>
    <property type="match status" value="1"/>
</dbReference>
<evidence type="ECO:0000256" key="4">
    <source>
        <dbReference type="ARBA" id="ARBA00022490"/>
    </source>
</evidence>
<name>A0A1F6LKV8_9BACT</name>
<dbReference type="HAMAP" id="MF_00283">
    <property type="entry name" value="Phe_tRNA_synth_beta1"/>
    <property type="match status" value="1"/>
</dbReference>
<feature type="domain" description="FDX-ACB" evidence="18">
    <location>
        <begin position="729"/>
        <end position="821"/>
    </location>
</feature>
<dbReference type="AlphaFoldDB" id="A0A1F6LKV8"/>
<keyword evidence="12 15" id="KW-0648">Protein biosynthesis</keyword>
<keyword evidence="7 15" id="KW-0479">Metal-binding</keyword>
<dbReference type="SMART" id="SM00873">
    <property type="entry name" value="B3_4"/>
    <property type="match status" value="1"/>
</dbReference>
<comment type="subcellular location">
    <subcellularLocation>
        <location evidence="1 15">Cytoplasm</location>
    </subcellularLocation>
</comment>
<dbReference type="FunFam" id="3.30.70.380:FF:000001">
    <property type="entry name" value="Phenylalanine--tRNA ligase beta subunit"/>
    <property type="match status" value="1"/>
</dbReference>
<proteinExistence type="inferred from homology"/>
<dbReference type="InterPro" id="IPR020825">
    <property type="entry name" value="Phe-tRNA_synthase-like_B3/B4"/>
</dbReference>
<dbReference type="Pfam" id="PF03483">
    <property type="entry name" value="B3_4"/>
    <property type="match status" value="1"/>
</dbReference>
<evidence type="ECO:0000259" key="18">
    <source>
        <dbReference type="PROSITE" id="PS51447"/>
    </source>
</evidence>
<keyword evidence="11 16" id="KW-0694">RNA-binding</keyword>
<evidence type="ECO:0000256" key="7">
    <source>
        <dbReference type="ARBA" id="ARBA00022723"/>
    </source>
</evidence>
<comment type="caution">
    <text evidence="20">The sequence shown here is derived from an EMBL/GenBank/DDBJ whole genome shotgun (WGS) entry which is preliminary data.</text>
</comment>
<comment type="subunit">
    <text evidence="3 15">Tetramer of two alpha and two beta subunits.</text>
</comment>
<protein>
    <recommendedName>
        <fullName evidence="15">Phenylalanine--tRNA ligase beta subunit</fullName>
        <ecNumber evidence="15">6.1.1.20</ecNumber>
    </recommendedName>
    <alternativeName>
        <fullName evidence="15">Phenylalanyl-tRNA synthetase beta subunit</fullName>
        <shortName evidence="15">PheRS</shortName>
    </alternativeName>
</protein>
<accession>A0A1F6LKV8</accession>
<dbReference type="FunFam" id="3.50.40.10:FF:000001">
    <property type="entry name" value="Phenylalanine--tRNA ligase beta subunit"/>
    <property type="match status" value="1"/>
</dbReference>
<dbReference type="SUPFAM" id="SSF56037">
    <property type="entry name" value="PheT/TilS domain"/>
    <property type="match status" value="1"/>
</dbReference>
<evidence type="ECO:0000256" key="14">
    <source>
        <dbReference type="ARBA" id="ARBA00049255"/>
    </source>
</evidence>
<dbReference type="SMART" id="SM00896">
    <property type="entry name" value="FDX-ACB"/>
    <property type="match status" value="1"/>
</dbReference>
<gene>
    <name evidence="15" type="primary">pheT</name>
    <name evidence="20" type="ORF">A2725_01830</name>
</gene>
<evidence type="ECO:0000256" key="15">
    <source>
        <dbReference type="HAMAP-Rule" id="MF_00283"/>
    </source>
</evidence>
<dbReference type="GO" id="GO:0000287">
    <property type="term" value="F:magnesium ion binding"/>
    <property type="evidence" value="ECO:0007669"/>
    <property type="project" value="UniProtKB-UniRule"/>
</dbReference>
<evidence type="ECO:0000256" key="12">
    <source>
        <dbReference type="ARBA" id="ARBA00022917"/>
    </source>
</evidence>
<feature type="binding site" evidence="15">
    <location>
        <position position="488"/>
    </location>
    <ligand>
        <name>Mg(2+)</name>
        <dbReference type="ChEBI" id="CHEBI:18420"/>
        <note>shared with alpha subunit</note>
    </ligand>
</feature>
<keyword evidence="13 15" id="KW-0030">Aminoacyl-tRNA synthetase</keyword>
<organism evidence="20 21">
    <name type="scientific">Candidatus Magasanikbacteria bacterium RIFCSPHIGHO2_01_FULL_33_34</name>
    <dbReference type="NCBI Taxonomy" id="1798671"/>
    <lineage>
        <taxon>Bacteria</taxon>
        <taxon>Candidatus Magasanikiibacteriota</taxon>
    </lineage>
</organism>
<dbReference type="InterPro" id="IPR005121">
    <property type="entry name" value="Fdx_antiC-bd"/>
</dbReference>
<evidence type="ECO:0000313" key="20">
    <source>
        <dbReference type="EMBL" id="OGH59955.1"/>
    </source>
</evidence>
<evidence type="ECO:0000256" key="11">
    <source>
        <dbReference type="ARBA" id="ARBA00022884"/>
    </source>
</evidence>
<evidence type="ECO:0000256" key="8">
    <source>
        <dbReference type="ARBA" id="ARBA00022741"/>
    </source>
</evidence>
<dbReference type="InterPro" id="IPR045864">
    <property type="entry name" value="aa-tRNA-synth_II/BPL/LPL"/>
</dbReference>
<dbReference type="SMART" id="SM00874">
    <property type="entry name" value="B5"/>
    <property type="match status" value="1"/>
</dbReference>
<dbReference type="Gene3D" id="3.50.40.10">
    <property type="entry name" value="Phenylalanyl-trna Synthetase, Chain B, domain 3"/>
    <property type="match status" value="1"/>
</dbReference>
<dbReference type="InterPro" id="IPR002547">
    <property type="entry name" value="tRNA-bd_dom"/>
</dbReference>
<dbReference type="Gene3D" id="3.30.56.10">
    <property type="match status" value="2"/>
</dbReference>
<dbReference type="PROSITE" id="PS51483">
    <property type="entry name" value="B5"/>
    <property type="match status" value="1"/>
</dbReference>
<dbReference type="Pfam" id="PF01588">
    <property type="entry name" value="tRNA_bind"/>
    <property type="match status" value="1"/>
</dbReference>
<evidence type="ECO:0000256" key="5">
    <source>
        <dbReference type="ARBA" id="ARBA00022555"/>
    </source>
</evidence>
<dbReference type="InterPro" id="IPR005146">
    <property type="entry name" value="B3/B4_tRNA-bd"/>
</dbReference>
<dbReference type="InterPro" id="IPR004532">
    <property type="entry name" value="Phe-tRNA-ligase_IIc_bsu_bact"/>
</dbReference>
<dbReference type="CDD" id="cd02796">
    <property type="entry name" value="tRNA_bind_bactPheRS"/>
    <property type="match status" value="1"/>
</dbReference>
<evidence type="ECO:0000256" key="1">
    <source>
        <dbReference type="ARBA" id="ARBA00004496"/>
    </source>
</evidence>
<evidence type="ECO:0000256" key="2">
    <source>
        <dbReference type="ARBA" id="ARBA00008653"/>
    </source>
</evidence>
<dbReference type="InterPro" id="IPR009061">
    <property type="entry name" value="DNA-bd_dom_put_sf"/>
</dbReference>
<dbReference type="InterPro" id="IPR033714">
    <property type="entry name" value="tRNA_bind_bactPheRS"/>
</dbReference>
<dbReference type="SUPFAM" id="SSF54991">
    <property type="entry name" value="Anticodon-binding domain of PheRS"/>
    <property type="match status" value="1"/>
</dbReference>
<keyword evidence="6 15" id="KW-0436">Ligase</keyword>
<dbReference type="SUPFAM" id="SSF46955">
    <property type="entry name" value="Putative DNA-binding domain"/>
    <property type="match status" value="1"/>
</dbReference>
<evidence type="ECO:0000256" key="10">
    <source>
        <dbReference type="ARBA" id="ARBA00022842"/>
    </source>
</evidence>
<keyword evidence="5 16" id="KW-0820">tRNA-binding</keyword>
<evidence type="ECO:0000256" key="13">
    <source>
        <dbReference type="ARBA" id="ARBA00023146"/>
    </source>
</evidence>
<comment type="catalytic activity">
    <reaction evidence="14 15">
        <text>tRNA(Phe) + L-phenylalanine + ATP = L-phenylalanyl-tRNA(Phe) + AMP + diphosphate + H(+)</text>
        <dbReference type="Rhea" id="RHEA:19413"/>
        <dbReference type="Rhea" id="RHEA-COMP:9668"/>
        <dbReference type="Rhea" id="RHEA-COMP:9699"/>
        <dbReference type="ChEBI" id="CHEBI:15378"/>
        <dbReference type="ChEBI" id="CHEBI:30616"/>
        <dbReference type="ChEBI" id="CHEBI:33019"/>
        <dbReference type="ChEBI" id="CHEBI:58095"/>
        <dbReference type="ChEBI" id="CHEBI:78442"/>
        <dbReference type="ChEBI" id="CHEBI:78531"/>
        <dbReference type="ChEBI" id="CHEBI:456215"/>
        <dbReference type="EC" id="6.1.1.20"/>
    </reaction>
</comment>
<evidence type="ECO:0000259" key="17">
    <source>
        <dbReference type="PROSITE" id="PS50886"/>
    </source>
</evidence>
<dbReference type="GO" id="GO:0005524">
    <property type="term" value="F:ATP binding"/>
    <property type="evidence" value="ECO:0007669"/>
    <property type="project" value="UniProtKB-UniRule"/>
</dbReference>
<dbReference type="Pfam" id="PF03147">
    <property type="entry name" value="FDX-ACB"/>
    <property type="match status" value="1"/>
</dbReference>
<comment type="cofactor">
    <cofactor evidence="15">
        <name>Mg(2+)</name>
        <dbReference type="ChEBI" id="CHEBI:18420"/>
    </cofactor>
    <text evidence="15">Binds 2 magnesium ions per tetramer.</text>
</comment>
<dbReference type="Pfam" id="PF03484">
    <property type="entry name" value="B5"/>
    <property type="match status" value="1"/>
</dbReference>
<dbReference type="Gene3D" id="3.30.930.10">
    <property type="entry name" value="Bira Bifunctional Protein, Domain 2"/>
    <property type="match status" value="1"/>
</dbReference>
<sequence length="822" mass="92333">MLISKKWLEDFLVLPKKIKSEDIGHDLTMKTVEVEKINNLAHSLQKVVVGVITKVEKHSNADTLKVCQVDAGKNYGQLQIVCGGMNLKENMKVALALVGAKVHWHGQDELFELAKVKLRGEESNGMICASDELGLEEMFPKQDEKEIMDLSYLDAKEGVLLSSALGLDDTIFDIDNKSMTHRSDLWGHYGIARELSAFYNIKLKPLNPKKISVGKNTKLTVEIKDSELCPRYLGLVVNNIKIEPSPDWMQKRLMAVGVRPINNVVDVTNYVMHEIGQPMHAFDAREILTKVGTDKNKKIVVQRAKDGETFKALDGKEYKLKLTDLVIADSQRTIALAGIMGGENSEIKNDTNTIIFESANFDAKTIRKTSTRLGLRTDSSTRFEKSLDRESAELAMRRAVELLQKISPDVKVASVLVDVYKKKLKANAIKLGEFDIAKKIGFNIPKIEIIRSLKSFGFTVAIKGKDLAVVPPSWRSERDIVSKEDVIEEVVRLYGYDKIPSSLPCLPIVVSRKNQSRTIERLLKNCLSMEFGYSEAHNYSFVAPGMIEKMGESTEKYIELDNPIAKDRPYIRRSLLTNLLENAEYNLHRFESIKLFEVGKVYILEEDGVLAEKGSKKHLPAQVVNLGVVLSQKNNVNPFFAMSEAIELALNKVGVLNIDFVYNTKSANLLHSGRGALVVSNGIELGFVGELNPIVQDKIGIPYRIAVCELSVANILKCVTEKSEYTPLSHFPSVERDIAFVVDKKIQHKDILKMINNFHELIESCELFDIYQSDKIGEDKKSMAYHIVYRSSSKTLEAKVVDDIHTKVLDSLKNNFSADIRE</sequence>
<keyword evidence="10 15" id="KW-0460">Magnesium</keyword>
<evidence type="ECO:0000256" key="3">
    <source>
        <dbReference type="ARBA" id="ARBA00011209"/>
    </source>
</evidence>
<dbReference type="EMBL" id="MFPS01000005">
    <property type="protein sequence ID" value="OGH59955.1"/>
    <property type="molecule type" value="Genomic_DNA"/>
</dbReference>
<dbReference type="InterPro" id="IPR012340">
    <property type="entry name" value="NA-bd_OB-fold"/>
</dbReference>
<reference evidence="20 21" key="1">
    <citation type="journal article" date="2016" name="Nat. Commun.">
        <title>Thousands of microbial genomes shed light on interconnected biogeochemical processes in an aquifer system.</title>
        <authorList>
            <person name="Anantharaman K."/>
            <person name="Brown C.T."/>
            <person name="Hug L.A."/>
            <person name="Sharon I."/>
            <person name="Castelle C.J."/>
            <person name="Probst A.J."/>
            <person name="Thomas B.C."/>
            <person name="Singh A."/>
            <person name="Wilkins M.J."/>
            <person name="Karaoz U."/>
            <person name="Brodie E.L."/>
            <person name="Williams K.H."/>
            <person name="Hubbard S.S."/>
            <person name="Banfield J.F."/>
        </authorList>
    </citation>
    <scope>NUCLEOTIDE SEQUENCE [LARGE SCALE GENOMIC DNA]</scope>
</reference>
<dbReference type="GO" id="GO:0000049">
    <property type="term" value="F:tRNA binding"/>
    <property type="evidence" value="ECO:0007669"/>
    <property type="project" value="UniProtKB-UniRule"/>
</dbReference>
<dbReference type="GO" id="GO:0004826">
    <property type="term" value="F:phenylalanine-tRNA ligase activity"/>
    <property type="evidence" value="ECO:0007669"/>
    <property type="project" value="UniProtKB-UniRule"/>
</dbReference>
<keyword evidence="9 15" id="KW-0067">ATP-binding</keyword>
<dbReference type="PANTHER" id="PTHR10947">
    <property type="entry name" value="PHENYLALANYL-TRNA SYNTHETASE BETA CHAIN AND LEUCINE-RICH REPEAT-CONTAINING PROTEIN 47"/>
    <property type="match status" value="1"/>
</dbReference>
<dbReference type="Proteomes" id="UP000177067">
    <property type="component" value="Unassembled WGS sequence"/>
</dbReference>
<dbReference type="Pfam" id="PF17759">
    <property type="entry name" value="tRNA_synthFbeta"/>
    <property type="match status" value="1"/>
</dbReference>
<dbReference type="InterPro" id="IPR036690">
    <property type="entry name" value="Fdx_antiC-bd_sf"/>
</dbReference>
<keyword evidence="8 15" id="KW-0547">Nucleotide-binding</keyword>
<evidence type="ECO:0000259" key="19">
    <source>
        <dbReference type="PROSITE" id="PS51483"/>
    </source>
</evidence>
<dbReference type="SUPFAM" id="SSF55681">
    <property type="entry name" value="Class II aaRS and biotin synthetases"/>
    <property type="match status" value="1"/>
</dbReference>
<feature type="binding site" evidence="15">
    <location>
        <position position="489"/>
    </location>
    <ligand>
        <name>Mg(2+)</name>
        <dbReference type="ChEBI" id="CHEBI:18420"/>
        <note>shared with alpha subunit</note>
    </ligand>
</feature>
<feature type="binding site" evidence="15">
    <location>
        <position position="479"/>
    </location>
    <ligand>
        <name>Mg(2+)</name>
        <dbReference type="ChEBI" id="CHEBI:18420"/>
        <note>shared with alpha subunit</note>
    </ligand>
</feature>
<dbReference type="InterPro" id="IPR045060">
    <property type="entry name" value="Phe-tRNA-ligase_IIc_bsu"/>
</dbReference>